<dbReference type="SUPFAM" id="SSF47598">
    <property type="entry name" value="Ribbon-helix-helix"/>
    <property type="match status" value="1"/>
</dbReference>
<dbReference type="Proteomes" id="UP000248706">
    <property type="component" value="Unassembled WGS sequence"/>
</dbReference>
<reference evidence="1 2" key="1">
    <citation type="submission" date="2016-08" db="EMBL/GenBank/DDBJ databases">
        <title>Analysis of Carbohydrate Active Enzymes in Thermogemmatispora T81 Reveals Carbohydrate Degradation Ability.</title>
        <authorList>
            <person name="Tomazini A."/>
            <person name="Lal S."/>
            <person name="Stott M."/>
            <person name="Henrissat B."/>
            <person name="Polikarpov I."/>
            <person name="Sparling R."/>
            <person name="Levin D.B."/>
        </authorList>
    </citation>
    <scope>NUCLEOTIDE SEQUENCE [LARGE SCALE GENOMIC DNA]</scope>
    <source>
        <strain evidence="1 2">T81</strain>
    </source>
</reference>
<evidence type="ECO:0000313" key="2">
    <source>
        <dbReference type="Proteomes" id="UP000248706"/>
    </source>
</evidence>
<dbReference type="InterPro" id="IPR010985">
    <property type="entry name" value="Ribbon_hlx_hlx"/>
</dbReference>
<dbReference type="EMBL" id="MCIF01000002">
    <property type="protein sequence ID" value="RAQ95168.1"/>
    <property type="molecule type" value="Genomic_DNA"/>
</dbReference>
<dbReference type="RefSeq" id="WP_112427656.1">
    <property type="nucleotide sequence ID" value="NZ_MCIF01000002.1"/>
</dbReference>
<proteinExistence type="predicted"/>
<comment type="caution">
    <text evidence="1">The sequence shown here is derived from an EMBL/GenBank/DDBJ whole genome shotgun (WGS) entry which is preliminary data.</text>
</comment>
<protein>
    <submittedName>
        <fullName evidence="1">Uncharacterized protein</fullName>
    </submittedName>
</protein>
<sequence length="144" mass="16784">MGHMLTKISRAYRFFLQAEQENRVIQDSEIQAATGYTQGTAHVYIQKKWWWFLSPCPGGGYRVQGLRSYSFEEFLDLHRQKRAPLRQDSLYSPSSTERLTISFPPHLASWLRSYALQKRRSVHEVVIELIEQAFQSRGPGLLSH</sequence>
<organism evidence="1 2">
    <name type="scientific">Thermogemmatispora tikiterensis</name>
    <dbReference type="NCBI Taxonomy" id="1825093"/>
    <lineage>
        <taxon>Bacteria</taxon>
        <taxon>Bacillati</taxon>
        <taxon>Chloroflexota</taxon>
        <taxon>Ktedonobacteria</taxon>
        <taxon>Thermogemmatisporales</taxon>
        <taxon>Thermogemmatisporaceae</taxon>
        <taxon>Thermogemmatispora</taxon>
    </lineage>
</organism>
<keyword evidence="2" id="KW-1185">Reference proteome</keyword>
<accession>A0A328VBU6</accession>
<dbReference type="AlphaFoldDB" id="A0A328VBU6"/>
<dbReference type="GO" id="GO:0006355">
    <property type="term" value="P:regulation of DNA-templated transcription"/>
    <property type="evidence" value="ECO:0007669"/>
    <property type="project" value="InterPro"/>
</dbReference>
<evidence type="ECO:0000313" key="1">
    <source>
        <dbReference type="EMBL" id="RAQ95168.1"/>
    </source>
</evidence>
<gene>
    <name evidence="1" type="ORF">A4R35_06445</name>
</gene>
<name>A0A328VBU6_9CHLR</name>